<reference evidence="3 4" key="1">
    <citation type="submission" date="2021-12" db="EMBL/GenBank/DDBJ databases">
        <title>Discovery of the Pendulisporaceae a myxobacterial family with distinct sporulation behavior and unique specialized metabolism.</title>
        <authorList>
            <person name="Garcia R."/>
            <person name="Popoff A."/>
            <person name="Bader C.D."/>
            <person name="Loehr J."/>
            <person name="Walesch S."/>
            <person name="Walt C."/>
            <person name="Boldt J."/>
            <person name="Bunk B."/>
            <person name="Haeckl F.J.F.P.J."/>
            <person name="Gunesch A.P."/>
            <person name="Birkelbach J."/>
            <person name="Nuebel U."/>
            <person name="Pietschmann T."/>
            <person name="Bach T."/>
            <person name="Mueller R."/>
        </authorList>
    </citation>
    <scope>NUCLEOTIDE SEQUENCE [LARGE SCALE GENOMIC DNA]</scope>
    <source>
        <strain evidence="3 4">MSr12523</strain>
    </source>
</reference>
<evidence type="ECO:0000313" key="3">
    <source>
        <dbReference type="EMBL" id="WXA98178.1"/>
    </source>
</evidence>
<evidence type="ECO:0000256" key="2">
    <source>
        <dbReference type="ARBA" id="ARBA00023002"/>
    </source>
</evidence>
<evidence type="ECO:0000256" key="1">
    <source>
        <dbReference type="ARBA" id="ARBA00006484"/>
    </source>
</evidence>
<protein>
    <submittedName>
        <fullName evidence="3">SDR family NAD(P)-dependent oxidoreductase</fullName>
    </submittedName>
</protein>
<sequence>MAQRRPLAIVTGASKGIGYELAKQFATNGFDLVVCADHEDIHTAAMEFAQLTHRVHAVQADLAEYDGVETLYASAQKFGPVDALAVNAGFGVAGDFARETALRDELRMIQLNVVSTVHLTKRIVRDMVARGKGRILITASIAGSMPTPLEAVYGATKAFDLSFAASLRHELKDTGVSVTAMVPGPTDTNFAHRAGLDDTKVAEESKKNHPADVAKQGFEALMDGKDRVFAATSRGTKLQAVAQRFVPEAIKAEQHRKMSEPGSARR</sequence>
<dbReference type="PROSITE" id="PS00061">
    <property type="entry name" value="ADH_SHORT"/>
    <property type="match status" value="1"/>
</dbReference>
<proteinExistence type="inferred from homology"/>
<dbReference type="Pfam" id="PF00106">
    <property type="entry name" value="adh_short"/>
    <property type="match status" value="1"/>
</dbReference>
<accession>A0ABZ2KHM9</accession>
<name>A0ABZ2KHM9_9BACT</name>
<gene>
    <name evidence="3" type="ORF">LZC95_15205</name>
</gene>
<keyword evidence="4" id="KW-1185">Reference proteome</keyword>
<dbReference type="InterPro" id="IPR002347">
    <property type="entry name" value="SDR_fam"/>
</dbReference>
<dbReference type="PANTHER" id="PTHR44196:SF1">
    <property type="entry name" value="DEHYDROGENASE_REDUCTASE SDR FAMILY MEMBER 7B"/>
    <property type="match status" value="1"/>
</dbReference>
<dbReference type="PANTHER" id="PTHR44196">
    <property type="entry name" value="DEHYDROGENASE/REDUCTASE SDR FAMILY MEMBER 7B"/>
    <property type="match status" value="1"/>
</dbReference>
<dbReference type="Gene3D" id="3.40.50.720">
    <property type="entry name" value="NAD(P)-binding Rossmann-like Domain"/>
    <property type="match status" value="1"/>
</dbReference>
<organism evidence="3 4">
    <name type="scientific">Pendulispora brunnea</name>
    <dbReference type="NCBI Taxonomy" id="2905690"/>
    <lineage>
        <taxon>Bacteria</taxon>
        <taxon>Pseudomonadati</taxon>
        <taxon>Myxococcota</taxon>
        <taxon>Myxococcia</taxon>
        <taxon>Myxococcales</taxon>
        <taxon>Sorangiineae</taxon>
        <taxon>Pendulisporaceae</taxon>
        <taxon>Pendulispora</taxon>
    </lineage>
</organism>
<comment type="similarity">
    <text evidence="1">Belongs to the short-chain dehydrogenases/reductases (SDR) family.</text>
</comment>
<evidence type="ECO:0000313" key="4">
    <source>
        <dbReference type="Proteomes" id="UP001379533"/>
    </source>
</evidence>
<keyword evidence="2" id="KW-0560">Oxidoreductase</keyword>
<dbReference type="InterPro" id="IPR036291">
    <property type="entry name" value="NAD(P)-bd_dom_sf"/>
</dbReference>
<dbReference type="CDD" id="cd05233">
    <property type="entry name" value="SDR_c"/>
    <property type="match status" value="1"/>
</dbReference>
<dbReference type="PRINTS" id="PR00081">
    <property type="entry name" value="GDHRDH"/>
</dbReference>
<dbReference type="InterPro" id="IPR020904">
    <property type="entry name" value="Sc_DH/Rdtase_CS"/>
</dbReference>
<dbReference type="EMBL" id="CP089982">
    <property type="protein sequence ID" value="WXA98178.1"/>
    <property type="molecule type" value="Genomic_DNA"/>
</dbReference>
<dbReference type="Proteomes" id="UP001379533">
    <property type="component" value="Chromosome"/>
</dbReference>
<dbReference type="SUPFAM" id="SSF51735">
    <property type="entry name" value="NAD(P)-binding Rossmann-fold domains"/>
    <property type="match status" value="1"/>
</dbReference>
<dbReference type="RefSeq" id="WP_394848789.1">
    <property type="nucleotide sequence ID" value="NZ_CP089982.1"/>
</dbReference>